<feature type="domain" description="MucBP" evidence="4">
    <location>
        <begin position="538"/>
        <end position="574"/>
    </location>
</feature>
<evidence type="ECO:0000259" key="4">
    <source>
        <dbReference type="Pfam" id="PF06458"/>
    </source>
</evidence>
<dbReference type="GeneID" id="72460057"/>
<comment type="caution">
    <text evidence="5">The sequence shown here is derived from an EMBL/GenBank/DDBJ whole genome shotgun (WGS) entry which is preliminary data.</text>
</comment>
<feature type="region of interest" description="Disordered" evidence="2">
    <location>
        <begin position="190"/>
        <end position="209"/>
    </location>
</feature>
<feature type="compositionally biased region" description="Polar residues" evidence="2">
    <location>
        <begin position="221"/>
        <end position="245"/>
    </location>
</feature>
<organism evidence="5 6">
    <name type="scientific">Lentilactobacillus buchneri DSM 20057</name>
    <dbReference type="NCBI Taxonomy" id="1423728"/>
    <lineage>
        <taxon>Bacteria</taxon>
        <taxon>Bacillati</taxon>
        <taxon>Bacillota</taxon>
        <taxon>Bacilli</taxon>
        <taxon>Lactobacillales</taxon>
        <taxon>Lactobacillaceae</taxon>
        <taxon>Lentilactobacillus</taxon>
    </lineage>
</organism>
<dbReference type="Pfam" id="PF06458">
    <property type="entry name" value="MucBP"/>
    <property type="match status" value="2"/>
</dbReference>
<evidence type="ECO:0000256" key="3">
    <source>
        <dbReference type="SAM" id="SignalP"/>
    </source>
</evidence>
<feature type="compositionally biased region" description="Polar residues" evidence="2">
    <location>
        <begin position="355"/>
        <end position="369"/>
    </location>
</feature>
<reference evidence="5 6" key="1">
    <citation type="journal article" date="2019" name="Appl. Microbiol. Biotechnol.">
        <title>Uncovering carbohydrate metabolism through a genotype-phenotype association study of 56 lactic acid bacteria genomes.</title>
        <authorList>
            <person name="Buron-Moles G."/>
            <person name="Chailyan A."/>
            <person name="Dolejs I."/>
            <person name="Forster J."/>
            <person name="Miks M.H."/>
        </authorList>
    </citation>
    <scope>NUCLEOTIDE SEQUENCE [LARGE SCALE GENOMIC DNA]</scope>
    <source>
        <strain evidence="5 6">ATCC 4005</strain>
    </source>
</reference>
<dbReference type="Proteomes" id="UP000295181">
    <property type="component" value="Unassembled WGS sequence"/>
</dbReference>
<dbReference type="AlphaFoldDB" id="A0A4R5NME7"/>
<feature type="compositionally biased region" description="Basic and acidic residues" evidence="2">
    <location>
        <begin position="428"/>
        <end position="437"/>
    </location>
</feature>
<feature type="compositionally biased region" description="Polar residues" evidence="2">
    <location>
        <begin position="196"/>
        <end position="209"/>
    </location>
</feature>
<dbReference type="NCBIfam" id="TIGR01167">
    <property type="entry name" value="LPXTG_anchor"/>
    <property type="match status" value="1"/>
</dbReference>
<feature type="compositionally biased region" description="Basic and acidic residues" evidence="2">
    <location>
        <begin position="261"/>
        <end position="292"/>
    </location>
</feature>
<proteinExistence type="predicted"/>
<name>A0A4R5NME7_LENBU</name>
<feature type="chain" id="PRO_5038623233" description="MucBP domain-containing protein" evidence="3">
    <location>
        <begin position="24"/>
        <end position="680"/>
    </location>
</feature>
<dbReference type="Gene3D" id="3.10.20.320">
    <property type="entry name" value="Putative peptidoglycan bound protein (lpxtg motif)"/>
    <property type="match status" value="1"/>
</dbReference>
<feature type="compositionally biased region" description="Polar residues" evidence="2">
    <location>
        <begin position="377"/>
        <end position="386"/>
    </location>
</feature>
<accession>A0A4R5NME7</accession>
<sequence>MKKTLLLSVSLGVLGFASPLVHEQIVGAETSQTATQEFPDKITIHQQFQVRNIRGDKSVLDKQATVKMYIDKSKSSTFSAPDNVPHYHPVVSEVHYSPGMVVNYMAEDAVVTIKYLDENNQPIQDNKVFNQATIFGTYRLNKNEFDVSGYELLNSKDINGKIKETNWDVTLKYKSLNPLIAADKLANVVVPDQPEPGNSKSGETGQTSEPIQLVSEKPMSESASRPVVSTTATTDMQPSPSTPSEAGNRVVPSVTQTEPVHQPDVKPAETPDKEVKDATTSKSGPKHDDKKVKVVGATGAENGQLNSPVAAPGTKLPDPEPKTQPATKTNGASSSSDKETGATKPESKKEGAVADSSTNAKSTSSVQSETGKKSRSSKPVETTAESLNPDEKVQEISKTSAKPSEKPADLPGKTTDQSGSTKNTVKTSESDSKDSEKPVVQTKPKIPEINQTKVPEKSTDHQEKQPMTTTYQLHGIDTHGHLLFNKALHLTSEEARAFRSKNVEFYGYELQSTDLDASSKTLTLHYTAKKVTFNIINVDQDGKTISKDSVELEYGQTKTYTAKFISGYRVQQPTQELKADNLMPEDVQFTYIKLADKSNKPLAEPTALSSKTGHKKGRQSAISGRNPSETKAKRHNEAKDASDVSEKLPQTGESQSVVGVLSGVVLLGALIGKKLFKRLI</sequence>
<evidence type="ECO:0000256" key="2">
    <source>
        <dbReference type="SAM" id="MobiDB-lite"/>
    </source>
</evidence>
<dbReference type="InterPro" id="IPR009459">
    <property type="entry name" value="MucBP_dom"/>
</dbReference>
<evidence type="ECO:0000313" key="6">
    <source>
        <dbReference type="Proteomes" id="UP000295181"/>
    </source>
</evidence>
<feature type="compositionally biased region" description="Polar residues" evidence="2">
    <location>
        <begin position="414"/>
        <end position="427"/>
    </location>
</feature>
<evidence type="ECO:0000256" key="1">
    <source>
        <dbReference type="ARBA" id="ARBA00022737"/>
    </source>
</evidence>
<feature type="compositionally biased region" description="Basic and acidic residues" evidence="2">
    <location>
        <begin position="454"/>
        <end position="464"/>
    </location>
</feature>
<feature type="signal peptide" evidence="3">
    <location>
        <begin position="1"/>
        <end position="23"/>
    </location>
</feature>
<feature type="compositionally biased region" description="Basic and acidic residues" evidence="2">
    <location>
        <begin position="336"/>
        <end position="352"/>
    </location>
</feature>
<protein>
    <recommendedName>
        <fullName evidence="4">MucBP domain-containing protein</fullName>
    </recommendedName>
</protein>
<feature type="domain" description="MucBP" evidence="4">
    <location>
        <begin position="111"/>
        <end position="174"/>
    </location>
</feature>
<feature type="region of interest" description="Disordered" evidence="2">
    <location>
        <begin position="214"/>
        <end position="464"/>
    </location>
</feature>
<evidence type="ECO:0000313" key="5">
    <source>
        <dbReference type="EMBL" id="TDG76880.1"/>
    </source>
</evidence>
<feature type="compositionally biased region" description="Polar residues" evidence="2">
    <location>
        <begin position="324"/>
        <end position="335"/>
    </location>
</feature>
<keyword evidence="1" id="KW-0677">Repeat</keyword>
<feature type="compositionally biased region" description="Basic and acidic residues" evidence="2">
    <location>
        <begin position="628"/>
        <end position="646"/>
    </location>
</feature>
<keyword evidence="3" id="KW-0732">Signal</keyword>
<feature type="region of interest" description="Disordered" evidence="2">
    <location>
        <begin position="602"/>
        <end position="652"/>
    </location>
</feature>
<dbReference type="RefSeq" id="WP_056938709.1">
    <property type="nucleotide sequence ID" value="NZ_AZDM01000005.1"/>
</dbReference>
<gene>
    <name evidence="5" type="ORF">C5L32_000756</name>
</gene>
<dbReference type="EMBL" id="PUFP01000057">
    <property type="protein sequence ID" value="TDG76880.1"/>
    <property type="molecule type" value="Genomic_DNA"/>
</dbReference>